<dbReference type="Proteomes" id="UP000568751">
    <property type="component" value="Unassembled WGS sequence"/>
</dbReference>
<reference evidence="1 2" key="1">
    <citation type="submission" date="2020-05" db="EMBL/GenBank/DDBJ databases">
        <title>Horizontal transmission and recombination maintain forever young bacterial symbiont genomes.</title>
        <authorList>
            <person name="Russell S.L."/>
            <person name="Pepper-Tunick E."/>
            <person name="Svedberg J."/>
            <person name="Byrne A."/>
            <person name="Ruelas Castillo J."/>
            <person name="Vollmers C."/>
            <person name="Beinart R.A."/>
            <person name="Corbett-Detig R."/>
        </authorList>
    </citation>
    <scope>NUCLEOTIDE SEQUENCE [LARGE SCALE GENOMIC DNA]</scope>
    <source>
        <strain evidence="1">455</strain>
    </source>
</reference>
<organism evidence="1 2">
    <name type="scientific">Candidatus Thiodubiliella endoseptemdiera</name>
    <dbReference type="NCBI Taxonomy" id="2738886"/>
    <lineage>
        <taxon>Bacteria</taxon>
        <taxon>Pseudomonadati</taxon>
        <taxon>Pseudomonadota</taxon>
        <taxon>Gammaproteobacteria</taxon>
        <taxon>Candidatus Pseudothioglobaceae</taxon>
        <taxon>Candidatus Thiodubiliella</taxon>
    </lineage>
</organism>
<gene>
    <name evidence="1" type="ORF">H0A76_13325</name>
</gene>
<dbReference type="AlphaFoldDB" id="A0A853F413"/>
<dbReference type="EMBL" id="JACCHT010000022">
    <property type="protein sequence ID" value="NYT28734.1"/>
    <property type="molecule type" value="Genomic_DNA"/>
</dbReference>
<name>A0A853F413_9GAMM</name>
<accession>A0A853F413</accession>
<proteinExistence type="predicted"/>
<comment type="caution">
    <text evidence="1">The sequence shown here is derived from an EMBL/GenBank/DDBJ whole genome shotgun (WGS) entry which is preliminary data.</text>
</comment>
<protein>
    <submittedName>
        <fullName evidence="1">Uncharacterized protein</fullName>
    </submittedName>
</protein>
<dbReference type="PANTHER" id="PTHR47510:SF3">
    <property type="entry name" value="ENDO_EXONUCLEASE_PHOSPHATASE DOMAIN-CONTAINING PROTEIN"/>
    <property type="match status" value="1"/>
</dbReference>
<dbReference type="PANTHER" id="PTHR47510">
    <property type="entry name" value="REVERSE TRANSCRIPTASE DOMAIN-CONTAINING PROTEIN"/>
    <property type="match status" value="1"/>
</dbReference>
<evidence type="ECO:0000313" key="1">
    <source>
        <dbReference type="EMBL" id="NYT28734.1"/>
    </source>
</evidence>
<sequence length="188" mass="21501">MEFLEIRNEVIDLVRKAKDEYKNKLTSELLNKDIPPGKWWRIAKSISNFTKARDPPPFLEHDGQIFIHPSNKVEILNTHFSNIANIDNEPVISDNVTPLPCHLNEFIITEQEILDQLKILNVNKPAGPDGVSPRLLKDIAYSISKPLTKFFNMSLSIKQVPLLWKIAHVSPIFKGKGNPHSPQNYLFN</sequence>
<evidence type="ECO:0000313" key="2">
    <source>
        <dbReference type="Proteomes" id="UP000568751"/>
    </source>
</evidence>